<dbReference type="Pfam" id="PF13875">
    <property type="entry name" value="DUF4202"/>
    <property type="match status" value="1"/>
</dbReference>
<name>A0A0F9L872_9ZZZZ</name>
<accession>A0A0F9L872</accession>
<dbReference type="SUPFAM" id="SSF109604">
    <property type="entry name" value="HD-domain/PDEase-like"/>
    <property type="match status" value="1"/>
</dbReference>
<organism evidence="1">
    <name type="scientific">marine sediment metagenome</name>
    <dbReference type="NCBI Taxonomy" id="412755"/>
    <lineage>
        <taxon>unclassified sequences</taxon>
        <taxon>metagenomes</taxon>
        <taxon>ecological metagenomes</taxon>
    </lineage>
</organism>
<evidence type="ECO:0008006" key="2">
    <source>
        <dbReference type="Google" id="ProtNLM"/>
    </source>
</evidence>
<proteinExistence type="predicted"/>
<evidence type="ECO:0000313" key="1">
    <source>
        <dbReference type="EMBL" id="KKM60185.1"/>
    </source>
</evidence>
<reference evidence="1" key="1">
    <citation type="journal article" date="2015" name="Nature">
        <title>Complex archaea that bridge the gap between prokaryotes and eukaryotes.</title>
        <authorList>
            <person name="Spang A."/>
            <person name="Saw J.H."/>
            <person name="Jorgensen S.L."/>
            <person name="Zaremba-Niedzwiedzka K."/>
            <person name="Martijn J."/>
            <person name="Lind A.E."/>
            <person name="van Eijk R."/>
            <person name="Schleper C."/>
            <person name="Guy L."/>
            <person name="Ettema T.J."/>
        </authorList>
    </citation>
    <scope>NUCLEOTIDE SEQUENCE</scope>
</reference>
<dbReference type="EMBL" id="LAZR01011727">
    <property type="protein sequence ID" value="KKM60185.1"/>
    <property type="molecule type" value="Genomic_DNA"/>
</dbReference>
<gene>
    <name evidence="1" type="ORF">LCGC14_1544410</name>
</gene>
<dbReference type="Gene3D" id="1.10.3210.10">
    <property type="entry name" value="Hypothetical protein af1432"/>
    <property type="match status" value="1"/>
</dbReference>
<sequence length="190" mass="21671">MDSIDGARQRIRAIIAGSQVPEDPRHAENTLKWLFRLEPKADPALQIASFAHDIDRAVETGKVRRADFNDYDGFKAAHARNGAAILRAILQKCGVNGSVTEEACRLVGLHEVGGDPRSDLLKDADSISYFEVNMPLYYQREGWEETRRRCSWGYRRLSVRMKKIARRITYEDEVLNRLLKVAIRQACPKD</sequence>
<comment type="caution">
    <text evidence="1">The sequence shown here is derived from an EMBL/GenBank/DDBJ whole genome shotgun (WGS) entry which is preliminary data.</text>
</comment>
<dbReference type="AlphaFoldDB" id="A0A0F9L872"/>
<dbReference type="InterPro" id="IPR025255">
    <property type="entry name" value="DUF4202"/>
</dbReference>
<protein>
    <recommendedName>
        <fullName evidence="2">DUF4202 family protein</fullName>
    </recommendedName>
</protein>